<gene>
    <name evidence="2" type="ORF">ES332_A07G225500v1</name>
</gene>
<evidence type="ECO:0000313" key="3">
    <source>
        <dbReference type="Proteomes" id="UP000322667"/>
    </source>
</evidence>
<keyword evidence="3" id="KW-1185">Reference proteome</keyword>
<evidence type="ECO:0000256" key="1">
    <source>
        <dbReference type="SAM" id="MobiDB-lite"/>
    </source>
</evidence>
<evidence type="ECO:0000313" key="2">
    <source>
        <dbReference type="EMBL" id="TYI20266.1"/>
    </source>
</evidence>
<protein>
    <submittedName>
        <fullName evidence="2">Uncharacterized protein</fullName>
    </submittedName>
</protein>
<feature type="compositionally biased region" description="Low complexity" evidence="1">
    <location>
        <begin position="19"/>
        <end position="28"/>
    </location>
</feature>
<sequence>MRGMIMGAAASTDKDLRRSGAGQSRSSAGIKLTSNCSMLVVEISYSEHHVV</sequence>
<dbReference type="EMBL" id="CM017616">
    <property type="protein sequence ID" value="TYI20266.1"/>
    <property type="molecule type" value="Genomic_DNA"/>
</dbReference>
<dbReference type="AlphaFoldDB" id="A0A5D2PW19"/>
<proteinExistence type="predicted"/>
<feature type="region of interest" description="Disordered" evidence="1">
    <location>
        <begin position="1"/>
        <end position="28"/>
    </location>
</feature>
<dbReference type="Proteomes" id="UP000322667">
    <property type="component" value="Chromosome A07"/>
</dbReference>
<organism evidence="2 3">
    <name type="scientific">Gossypium tomentosum</name>
    <name type="common">Hawaiian cotton</name>
    <name type="synonym">Gossypium sandvicense</name>
    <dbReference type="NCBI Taxonomy" id="34277"/>
    <lineage>
        <taxon>Eukaryota</taxon>
        <taxon>Viridiplantae</taxon>
        <taxon>Streptophyta</taxon>
        <taxon>Embryophyta</taxon>
        <taxon>Tracheophyta</taxon>
        <taxon>Spermatophyta</taxon>
        <taxon>Magnoliopsida</taxon>
        <taxon>eudicotyledons</taxon>
        <taxon>Gunneridae</taxon>
        <taxon>Pentapetalae</taxon>
        <taxon>rosids</taxon>
        <taxon>malvids</taxon>
        <taxon>Malvales</taxon>
        <taxon>Malvaceae</taxon>
        <taxon>Malvoideae</taxon>
        <taxon>Gossypium</taxon>
    </lineage>
</organism>
<accession>A0A5D2PW19</accession>
<name>A0A5D2PW19_GOSTO</name>
<reference evidence="2 3" key="1">
    <citation type="submission" date="2019-07" db="EMBL/GenBank/DDBJ databases">
        <title>WGS assembly of Gossypium tomentosum.</title>
        <authorList>
            <person name="Chen Z.J."/>
            <person name="Sreedasyam A."/>
            <person name="Ando A."/>
            <person name="Song Q."/>
            <person name="De L."/>
            <person name="Hulse-Kemp A."/>
            <person name="Ding M."/>
            <person name="Ye W."/>
            <person name="Kirkbride R."/>
            <person name="Jenkins J."/>
            <person name="Plott C."/>
            <person name="Lovell J."/>
            <person name="Lin Y.-M."/>
            <person name="Vaughn R."/>
            <person name="Liu B."/>
            <person name="Li W."/>
            <person name="Simpson S."/>
            <person name="Scheffler B."/>
            <person name="Saski C."/>
            <person name="Grover C."/>
            <person name="Hu G."/>
            <person name="Conover J."/>
            <person name="Carlson J."/>
            <person name="Shu S."/>
            <person name="Boston L."/>
            <person name="Williams M."/>
            <person name="Peterson D."/>
            <person name="Mcgee K."/>
            <person name="Jones D."/>
            <person name="Wendel J."/>
            <person name="Stelly D."/>
            <person name="Grimwood J."/>
            <person name="Schmutz J."/>
        </authorList>
    </citation>
    <scope>NUCLEOTIDE SEQUENCE [LARGE SCALE GENOMIC DNA]</scope>
    <source>
        <strain evidence="2">7179.01</strain>
    </source>
</reference>